<keyword evidence="2" id="KW-1185">Reference proteome</keyword>
<feature type="non-terminal residue" evidence="1">
    <location>
        <position position="50"/>
    </location>
</feature>
<gene>
    <name evidence="1" type="ORF">PBRASI_LOCUS11831</name>
</gene>
<protein>
    <submittedName>
        <fullName evidence="1">40_t:CDS:1</fullName>
    </submittedName>
</protein>
<dbReference type="Proteomes" id="UP000789739">
    <property type="component" value="Unassembled WGS sequence"/>
</dbReference>
<proteinExistence type="predicted"/>
<organism evidence="1 2">
    <name type="scientific">Paraglomus brasilianum</name>
    <dbReference type="NCBI Taxonomy" id="144538"/>
    <lineage>
        <taxon>Eukaryota</taxon>
        <taxon>Fungi</taxon>
        <taxon>Fungi incertae sedis</taxon>
        <taxon>Mucoromycota</taxon>
        <taxon>Glomeromycotina</taxon>
        <taxon>Glomeromycetes</taxon>
        <taxon>Paraglomerales</taxon>
        <taxon>Paraglomeraceae</taxon>
        <taxon>Paraglomus</taxon>
    </lineage>
</organism>
<reference evidence="1" key="1">
    <citation type="submission" date="2021-06" db="EMBL/GenBank/DDBJ databases">
        <authorList>
            <person name="Kallberg Y."/>
            <person name="Tangrot J."/>
            <person name="Rosling A."/>
        </authorList>
    </citation>
    <scope>NUCLEOTIDE SEQUENCE</scope>
    <source>
        <strain evidence="1">BR232B</strain>
    </source>
</reference>
<comment type="caution">
    <text evidence="1">The sequence shown here is derived from an EMBL/GenBank/DDBJ whole genome shotgun (WGS) entry which is preliminary data.</text>
</comment>
<evidence type="ECO:0000313" key="1">
    <source>
        <dbReference type="EMBL" id="CAG8681463.1"/>
    </source>
</evidence>
<feature type="non-terminal residue" evidence="1">
    <location>
        <position position="1"/>
    </location>
</feature>
<dbReference type="EMBL" id="CAJVPI010007074">
    <property type="protein sequence ID" value="CAG8681463.1"/>
    <property type="molecule type" value="Genomic_DNA"/>
</dbReference>
<sequence length="50" mass="5855">EVRFNEGLVGLIIKVFSGTNSKEMVAHNEVRYKYYIRENSTSIDKFNEMP</sequence>
<name>A0A9N9HFJ0_9GLOM</name>
<dbReference type="AlphaFoldDB" id="A0A9N9HFJ0"/>
<accession>A0A9N9HFJ0</accession>
<evidence type="ECO:0000313" key="2">
    <source>
        <dbReference type="Proteomes" id="UP000789739"/>
    </source>
</evidence>